<evidence type="ECO:0000313" key="2">
    <source>
        <dbReference type="EMBL" id="MCS0634259.1"/>
    </source>
</evidence>
<dbReference type="EMBL" id="JANUGQ010000001">
    <property type="protein sequence ID" value="MCS0634259.1"/>
    <property type="molecule type" value="Genomic_DNA"/>
</dbReference>
<gene>
    <name evidence="2" type="ORF">NX801_00970</name>
</gene>
<comment type="caution">
    <text evidence="2">The sequence shown here is derived from an EMBL/GenBank/DDBJ whole genome shotgun (WGS) entry which is preliminary data.</text>
</comment>
<accession>A0ABT2CA52</accession>
<keyword evidence="3" id="KW-1185">Reference proteome</keyword>
<proteinExistence type="predicted"/>
<dbReference type="Proteomes" id="UP001431313">
    <property type="component" value="Unassembled WGS sequence"/>
</dbReference>
<evidence type="ECO:0000313" key="3">
    <source>
        <dbReference type="Proteomes" id="UP001431313"/>
    </source>
</evidence>
<sequence length="164" mass="17466">MGTAVLLLGAEGLAAEQRVRAARQLGVGLHVATTRALYEQCGDRLRKQLSGVVFTDFHIPECAVDHLAAYYLREGIGAVAVSRDSLSPTAAALSARLRLPGHDPDRASAACNRWHMAQAFRENGVPSPFTLVIGSPETADEQVRAAELEGSSSSHPPTVRTPRA</sequence>
<evidence type="ECO:0000256" key="1">
    <source>
        <dbReference type="SAM" id="MobiDB-lite"/>
    </source>
</evidence>
<reference evidence="2" key="1">
    <citation type="submission" date="2022-08" db="EMBL/GenBank/DDBJ databases">
        <authorList>
            <person name="Somphong A."/>
            <person name="Phongsopitanun W."/>
        </authorList>
    </citation>
    <scope>NUCLEOTIDE SEQUENCE</scope>
    <source>
        <strain evidence="2">LP05-1</strain>
    </source>
</reference>
<name>A0ABT2CA52_9ACTN</name>
<dbReference type="RefSeq" id="WP_258784789.1">
    <property type="nucleotide sequence ID" value="NZ_JANUGQ010000001.1"/>
</dbReference>
<organism evidence="2 3">
    <name type="scientific">Streptomyces pyxinae</name>
    <dbReference type="NCBI Taxonomy" id="2970734"/>
    <lineage>
        <taxon>Bacteria</taxon>
        <taxon>Bacillati</taxon>
        <taxon>Actinomycetota</taxon>
        <taxon>Actinomycetes</taxon>
        <taxon>Kitasatosporales</taxon>
        <taxon>Streptomycetaceae</taxon>
        <taxon>Streptomyces</taxon>
    </lineage>
</organism>
<feature type="region of interest" description="Disordered" evidence="1">
    <location>
        <begin position="140"/>
        <end position="164"/>
    </location>
</feature>
<protein>
    <submittedName>
        <fullName evidence="2">Uncharacterized protein</fullName>
    </submittedName>
</protein>